<evidence type="ECO:0000313" key="2">
    <source>
        <dbReference type="Proteomes" id="UP001190091"/>
    </source>
</evidence>
<sequence length="154" mass="17277">MSVNPSTVQHSTMIATRAYFVSMSCLPAKKRLTSELLRFERWPQVDRNIAWGFCPSGTSRMLNARQPQAPDAILYLIILPAAFTFKIRNAARKIKTHPSFLTEAFNLSGNIYPSCNPHSLFKPKKRVSSSAMPGSHLRVVWVSPTDKYPSSHNG</sequence>
<comment type="caution">
    <text evidence="1">The sequence shown here is derived from an EMBL/GenBank/DDBJ whole genome shotgun (WGS) entry which is preliminary data.</text>
</comment>
<evidence type="ECO:0000313" key="1">
    <source>
        <dbReference type="EMBL" id="CAK1213354.1"/>
    </source>
</evidence>
<gene>
    <name evidence="1" type="ORF">FGAF848_36690</name>
</gene>
<dbReference type="EMBL" id="CAUZHL010000005">
    <property type="protein sequence ID" value="CAK1213354.1"/>
    <property type="molecule type" value="Genomic_DNA"/>
</dbReference>
<dbReference type="Proteomes" id="UP001190091">
    <property type="component" value="Unassembled WGS sequence"/>
</dbReference>
<reference evidence="1" key="1">
    <citation type="submission" date="2023-10" db="EMBL/GenBank/DDBJ databases">
        <authorList>
            <person name="Leclercq S."/>
        </authorList>
    </citation>
    <scope>NUCLEOTIDE SEQUENCE</scope>
    <source>
        <strain evidence="1">F848</strain>
    </source>
</reference>
<name>A0AAD2PZU3_ECOLX</name>
<organism evidence="1 2">
    <name type="scientific">Escherichia coli</name>
    <dbReference type="NCBI Taxonomy" id="562"/>
    <lineage>
        <taxon>Bacteria</taxon>
        <taxon>Pseudomonadati</taxon>
        <taxon>Pseudomonadota</taxon>
        <taxon>Gammaproteobacteria</taxon>
        <taxon>Enterobacterales</taxon>
        <taxon>Enterobacteriaceae</taxon>
        <taxon>Escherichia</taxon>
    </lineage>
</organism>
<dbReference type="AlphaFoldDB" id="A0AAD2PZU3"/>
<protein>
    <submittedName>
        <fullName evidence="1">Uncharacterized protein</fullName>
    </submittedName>
</protein>
<proteinExistence type="predicted"/>
<accession>A0AAD2PZU3</accession>